<evidence type="ECO:0000313" key="2">
    <source>
        <dbReference type="EMBL" id="KGR85352.1"/>
    </source>
</evidence>
<feature type="transmembrane region" description="Helical" evidence="1">
    <location>
        <begin position="50"/>
        <end position="75"/>
    </location>
</feature>
<evidence type="ECO:0000313" key="3">
    <source>
        <dbReference type="Proteomes" id="UP000030437"/>
    </source>
</evidence>
<gene>
    <name evidence="2" type="ORF">CD32_08930</name>
</gene>
<organism evidence="2 3">
    <name type="scientific">Lysinibacillus odysseyi 34hs-1 = NBRC 100172</name>
    <dbReference type="NCBI Taxonomy" id="1220589"/>
    <lineage>
        <taxon>Bacteria</taxon>
        <taxon>Bacillati</taxon>
        <taxon>Bacillota</taxon>
        <taxon>Bacilli</taxon>
        <taxon>Bacillales</taxon>
        <taxon>Bacillaceae</taxon>
        <taxon>Lysinibacillus</taxon>
    </lineage>
</organism>
<keyword evidence="1" id="KW-0812">Transmembrane</keyword>
<comment type="caution">
    <text evidence="2">The sequence shown here is derived from an EMBL/GenBank/DDBJ whole genome shotgun (WGS) entry which is preliminary data.</text>
</comment>
<dbReference type="AlphaFoldDB" id="A0A0A3JEA4"/>
<protein>
    <submittedName>
        <fullName evidence="2">Uncharacterized protein</fullName>
    </submittedName>
</protein>
<reference evidence="2 3" key="1">
    <citation type="submission" date="2014-02" db="EMBL/GenBank/DDBJ databases">
        <title>Draft genome sequence of Lysinibacillus odysseyi NBRC 100172.</title>
        <authorList>
            <person name="Zhang F."/>
            <person name="Wang G."/>
            <person name="Zhang L."/>
        </authorList>
    </citation>
    <scope>NUCLEOTIDE SEQUENCE [LARGE SCALE GENOMIC DNA]</scope>
    <source>
        <strain evidence="2 3">NBRC 100172</strain>
    </source>
</reference>
<keyword evidence="1" id="KW-1133">Transmembrane helix</keyword>
<keyword evidence="1" id="KW-0472">Membrane</keyword>
<proteinExistence type="predicted"/>
<dbReference type="Proteomes" id="UP000030437">
    <property type="component" value="Unassembled WGS sequence"/>
</dbReference>
<evidence type="ECO:0000256" key="1">
    <source>
        <dbReference type="SAM" id="Phobius"/>
    </source>
</evidence>
<dbReference type="EMBL" id="JPVP01000054">
    <property type="protein sequence ID" value="KGR85352.1"/>
    <property type="molecule type" value="Genomic_DNA"/>
</dbReference>
<dbReference type="RefSeq" id="WP_036153662.1">
    <property type="nucleotide sequence ID" value="NZ_AVCX01000007.1"/>
</dbReference>
<sequence>MKRIIRALLISLLLHFLYAVALLGRGYIKTLLYVPDFSKANGKFLQDELVFGTIFPLWASLASIIVVAVVTWLILKLASIKKAAV</sequence>
<keyword evidence="3" id="KW-1185">Reference proteome</keyword>
<dbReference type="STRING" id="1220589.CD32_08930"/>
<name>A0A0A3JEA4_9BACI</name>
<accession>A0A0A3JEA4</accession>